<reference evidence="4 5" key="1">
    <citation type="journal article" date="2018" name="Genome Biol. Evol.">
        <title>Multiple Roots of Fruiting Body Formation in Amoebozoa.</title>
        <authorList>
            <person name="Hillmann F."/>
            <person name="Forbes G."/>
            <person name="Novohradska S."/>
            <person name="Ferling I."/>
            <person name="Riege K."/>
            <person name="Groth M."/>
            <person name="Westermann M."/>
            <person name="Marz M."/>
            <person name="Spaller T."/>
            <person name="Winckler T."/>
            <person name="Schaap P."/>
            <person name="Glockner G."/>
        </authorList>
    </citation>
    <scope>NUCLEOTIDE SEQUENCE [LARGE SCALE GENOMIC DNA]</scope>
    <source>
        <strain evidence="4 5">Jena</strain>
    </source>
</reference>
<organism evidence="4 5">
    <name type="scientific">Planoprotostelium fungivorum</name>
    <dbReference type="NCBI Taxonomy" id="1890364"/>
    <lineage>
        <taxon>Eukaryota</taxon>
        <taxon>Amoebozoa</taxon>
        <taxon>Evosea</taxon>
        <taxon>Variosea</taxon>
        <taxon>Cavosteliida</taxon>
        <taxon>Cavosteliaceae</taxon>
        <taxon>Planoprotostelium</taxon>
    </lineage>
</organism>
<evidence type="ECO:0000256" key="1">
    <source>
        <dbReference type="SAM" id="Coils"/>
    </source>
</evidence>
<dbReference type="FunCoup" id="A0A2P6NX80">
    <property type="interactions" value="1"/>
</dbReference>
<dbReference type="PANTHER" id="PTHR15288:SF0">
    <property type="entry name" value="UDENN DOMAIN-CONTAINING PROTEIN"/>
    <property type="match status" value="1"/>
</dbReference>
<dbReference type="Pfam" id="PF02141">
    <property type="entry name" value="DENN"/>
    <property type="match status" value="1"/>
</dbReference>
<dbReference type="InterPro" id="IPR043153">
    <property type="entry name" value="DENN_C"/>
</dbReference>
<proteinExistence type="predicted"/>
<feature type="domain" description="UDENN" evidence="3">
    <location>
        <begin position="140"/>
        <end position="601"/>
    </location>
</feature>
<feature type="compositionally biased region" description="Low complexity" evidence="2">
    <location>
        <begin position="85"/>
        <end position="94"/>
    </location>
</feature>
<protein>
    <recommendedName>
        <fullName evidence="3">UDENN domain-containing protein</fullName>
    </recommendedName>
</protein>
<keyword evidence="1" id="KW-0175">Coiled coil</keyword>
<dbReference type="InterPro" id="IPR037516">
    <property type="entry name" value="Tripartite_DENN"/>
</dbReference>
<dbReference type="PROSITE" id="PS50211">
    <property type="entry name" value="DENN"/>
    <property type="match status" value="1"/>
</dbReference>
<keyword evidence="5" id="KW-1185">Reference proteome</keyword>
<dbReference type="InterPro" id="IPR051942">
    <property type="entry name" value="DENN_domain_containing_2"/>
</dbReference>
<dbReference type="SMART" id="SM00799">
    <property type="entry name" value="DENN"/>
    <property type="match status" value="1"/>
</dbReference>
<feature type="compositionally biased region" description="Basic and acidic residues" evidence="2">
    <location>
        <begin position="123"/>
        <end position="133"/>
    </location>
</feature>
<dbReference type="AlphaFoldDB" id="A0A2P6NX80"/>
<dbReference type="PANTHER" id="PTHR15288">
    <property type="entry name" value="DENN DOMAIN-CONTAINING PROTEIN 2"/>
    <property type="match status" value="1"/>
</dbReference>
<dbReference type="InParanoid" id="A0A2P6NX80"/>
<sequence length="691" mass="79400">MLLWWSTTKPALAHGELSSRGQKSKWIQNLSIRGYANYFVGLSPNSDIQTKPKGEGGVAPPQSPEFTIKKEDVLALRESPRSSRARNSTSNSLRPGQPLRHSADGEEGRRRSMSGNLGGGMTPERRRELFLRDNEKSSKSSWIEVDTDDSGRPLKPEILFKFPPDKDIPFEAVPFCFPQKATIHKVLRRGSFSEVHNAIFGSMRLLEKTKNFFLFLLVQDTEVFYGVCVKNQELLKRWPSFSQSDVNKDNLRSLSDYGSFTTRVYCFISRFPFFKLHYEVIFSILARERLYVFEEQKDGLETLLRQSRPNLMIDLEQELQKQAARVDEVPNEITALLQSYYGKIVPRSGQSLEFELPQEVHSLLFTCPEEDEDILLATWCLPVLFSAVKVESVLTLLSAVLQERSIIIECSNCGVLSAVVLSIIPLLRPYVWQGPIIPILPANMMEFLQSPVPYIVGVSELPDSLASELCDATILRINKTDDVITQPVPEKLPSLPHYEKLYLLFSIYNPPFLDLPHSLKPQAKKEDVDAFVRIVYEFRQYHSSLLDPIRPHMKPGILQLMDKSKLVHSIPKRFRDFFQRLIETQQFAEFLQHVTLLQFEDEKPTQMVLAEVEDRIQQLEKQKREAFERIRECDEQIAHLRKQQSNLLMGPILTKAPGLVRTSIEFLSRSYNEKFPKGLLHSSSKENREKK</sequence>
<feature type="compositionally biased region" description="Basic and acidic residues" evidence="2">
    <location>
        <begin position="101"/>
        <end position="110"/>
    </location>
</feature>
<dbReference type="OrthoDB" id="6019893at2759"/>
<dbReference type="Gene3D" id="3.30.450.200">
    <property type="match status" value="1"/>
</dbReference>
<name>A0A2P6NX80_9EUKA</name>
<dbReference type="Proteomes" id="UP000241769">
    <property type="component" value="Unassembled WGS sequence"/>
</dbReference>
<feature type="coiled-coil region" evidence="1">
    <location>
        <begin position="609"/>
        <end position="643"/>
    </location>
</feature>
<dbReference type="STRING" id="1890364.A0A2P6NX80"/>
<feature type="compositionally biased region" description="Basic and acidic residues" evidence="2">
    <location>
        <begin position="67"/>
        <end position="81"/>
    </location>
</feature>
<dbReference type="Gene3D" id="3.40.50.11500">
    <property type="match status" value="1"/>
</dbReference>
<dbReference type="Pfam" id="PF03456">
    <property type="entry name" value="uDENN"/>
    <property type="match status" value="1"/>
</dbReference>
<evidence type="ECO:0000313" key="5">
    <source>
        <dbReference type="Proteomes" id="UP000241769"/>
    </source>
</evidence>
<evidence type="ECO:0000259" key="3">
    <source>
        <dbReference type="PROSITE" id="PS50211"/>
    </source>
</evidence>
<dbReference type="InterPro" id="IPR001194">
    <property type="entry name" value="cDENN_dom"/>
</dbReference>
<evidence type="ECO:0000313" key="4">
    <source>
        <dbReference type="EMBL" id="PRP88561.1"/>
    </source>
</evidence>
<feature type="region of interest" description="Disordered" evidence="2">
    <location>
        <begin position="47"/>
        <end position="133"/>
    </location>
</feature>
<evidence type="ECO:0000256" key="2">
    <source>
        <dbReference type="SAM" id="MobiDB-lite"/>
    </source>
</evidence>
<dbReference type="InterPro" id="IPR005113">
    <property type="entry name" value="uDENN_dom"/>
</dbReference>
<gene>
    <name evidence="4" type="ORF">PROFUN_02972</name>
</gene>
<accession>A0A2P6NX80</accession>
<comment type="caution">
    <text evidence="4">The sequence shown here is derived from an EMBL/GenBank/DDBJ whole genome shotgun (WGS) entry which is preliminary data.</text>
</comment>
<dbReference type="EMBL" id="MDYQ01000009">
    <property type="protein sequence ID" value="PRP88561.1"/>
    <property type="molecule type" value="Genomic_DNA"/>
</dbReference>